<organism evidence="2 3">
    <name type="scientific">Mycena rosella</name>
    <name type="common">Pink bonnet</name>
    <name type="synonym">Agaricus rosellus</name>
    <dbReference type="NCBI Taxonomy" id="1033263"/>
    <lineage>
        <taxon>Eukaryota</taxon>
        <taxon>Fungi</taxon>
        <taxon>Dikarya</taxon>
        <taxon>Basidiomycota</taxon>
        <taxon>Agaricomycotina</taxon>
        <taxon>Agaricomycetes</taxon>
        <taxon>Agaricomycetidae</taxon>
        <taxon>Agaricales</taxon>
        <taxon>Marasmiineae</taxon>
        <taxon>Mycenaceae</taxon>
        <taxon>Mycena</taxon>
    </lineage>
</organism>
<feature type="region of interest" description="Disordered" evidence="1">
    <location>
        <begin position="134"/>
        <end position="170"/>
    </location>
</feature>
<name>A0AAD7GGB7_MYCRO</name>
<reference evidence="2" key="1">
    <citation type="submission" date="2023-03" db="EMBL/GenBank/DDBJ databases">
        <title>Massive genome expansion in bonnet fungi (Mycena s.s.) driven by repeated elements and novel gene families across ecological guilds.</title>
        <authorList>
            <consortium name="Lawrence Berkeley National Laboratory"/>
            <person name="Harder C.B."/>
            <person name="Miyauchi S."/>
            <person name="Viragh M."/>
            <person name="Kuo A."/>
            <person name="Thoen E."/>
            <person name="Andreopoulos B."/>
            <person name="Lu D."/>
            <person name="Skrede I."/>
            <person name="Drula E."/>
            <person name="Henrissat B."/>
            <person name="Morin E."/>
            <person name="Kohler A."/>
            <person name="Barry K."/>
            <person name="LaButti K."/>
            <person name="Morin E."/>
            <person name="Salamov A."/>
            <person name="Lipzen A."/>
            <person name="Mereny Z."/>
            <person name="Hegedus B."/>
            <person name="Baldrian P."/>
            <person name="Stursova M."/>
            <person name="Weitz H."/>
            <person name="Taylor A."/>
            <person name="Grigoriev I.V."/>
            <person name="Nagy L.G."/>
            <person name="Martin F."/>
            <person name="Kauserud H."/>
        </authorList>
    </citation>
    <scope>NUCLEOTIDE SEQUENCE</scope>
    <source>
        <strain evidence="2">CBHHK067</strain>
    </source>
</reference>
<dbReference type="Proteomes" id="UP001221757">
    <property type="component" value="Unassembled WGS sequence"/>
</dbReference>
<proteinExistence type="predicted"/>
<gene>
    <name evidence="2" type="ORF">B0H17DRAFT_1202148</name>
</gene>
<protein>
    <submittedName>
        <fullName evidence="2">Uncharacterized protein</fullName>
    </submittedName>
</protein>
<feature type="region of interest" description="Disordered" evidence="1">
    <location>
        <begin position="392"/>
        <end position="417"/>
    </location>
</feature>
<dbReference type="AlphaFoldDB" id="A0AAD7GGB7"/>
<feature type="compositionally biased region" description="Pro residues" evidence="1">
    <location>
        <begin position="139"/>
        <end position="153"/>
    </location>
</feature>
<evidence type="ECO:0000256" key="1">
    <source>
        <dbReference type="SAM" id="MobiDB-lite"/>
    </source>
</evidence>
<evidence type="ECO:0000313" key="2">
    <source>
        <dbReference type="EMBL" id="KAJ7689692.1"/>
    </source>
</evidence>
<sequence>MNTSELTILMNELVPRIGSLSRLYRNLVQLNREGRNTMILVDGLLDAPGTSMSNTQQILTTTRAMLQSLVDHTAQYLNWVDECAIECDDFMSCLRFEHSTRANLRGALVGPILPPHETGFPGYVPINVPSSSIEYLEDSPPPSIGGTPPPSYPGTPETVSSVTLGSDSEDLWDSLSTPRTELMEEPSSEPRSLQALRIVDNEEEDYDDLPALTSAMGIITPEYEFASIGQLAPEIIAHIDDAIDETRRQEEERTRYEAQWALTSEAERRRSILREAQAWENIPGILRPRVNQDENIDEGLVWTYGSNYNYGIDFVHHKDAPLQEHGTGSPACNKIAPEAFETPHSLPGSAIQPLPTVSTPCPDLILDEEEWDTGAGLPSLPFDHPFVMIPESEFSPSMDDSPGPEDLPPPLMPDYEEDDDMDDELDEYNDPLWEPETTGAGPALHFDVILCPIDQLRFDTSGGFAQMPRLKILDMITPHSTTRRVSESGEADSHGINGLALEAAVDVLRLYSTRLPETNEALDAETTQVDAL</sequence>
<comment type="caution">
    <text evidence="2">The sequence shown here is derived from an EMBL/GenBank/DDBJ whole genome shotgun (WGS) entry which is preliminary data.</text>
</comment>
<keyword evidence="3" id="KW-1185">Reference proteome</keyword>
<dbReference type="EMBL" id="JARKIE010000070">
    <property type="protein sequence ID" value="KAJ7689692.1"/>
    <property type="molecule type" value="Genomic_DNA"/>
</dbReference>
<evidence type="ECO:0000313" key="3">
    <source>
        <dbReference type="Proteomes" id="UP001221757"/>
    </source>
</evidence>
<accession>A0AAD7GGB7</accession>